<accession>A0A498R6P0</accession>
<dbReference type="CDD" id="cd04301">
    <property type="entry name" value="NAT_SF"/>
    <property type="match status" value="1"/>
</dbReference>
<dbReference type="Gene3D" id="3.40.630.30">
    <property type="match status" value="1"/>
</dbReference>
<evidence type="ECO:0000256" key="2">
    <source>
        <dbReference type="ARBA" id="ARBA00023315"/>
    </source>
</evidence>
<dbReference type="Pfam" id="PF00583">
    <property type="entry name" value="Acetyltransf_1"/>
    <property type="match status" value="1"/>
</dbReference>
<dbReference type="PANTHER" id="PTHR43877">
    <property type="entry name" value="AMINOALKYLPHOSPHONATE N-ACETYLTRANSFERASE-RELATED-RELATED"/>
    <property type="match status" value="1"/>
</dbReference>
<keyword evidence="1 4" id="KW-0808">Transferase</keyword>
<evidence type="ECO:0000259" key="3">
    <source>
        <dbReference type="PROSITE" id="PS51186"/>
    </source>
</evidence>
<evidence type="ECO:0000313" key="4">
    <source>
        <dbReference type="EMBL" id="VBB06735.1"/>
    </source>
</evidence>
<dbReference type="SUPFAM" id="SSF55729">
    <property type="entry name" value="Acyl-CoA N-acyltransferases (Nat)"/>
    <property type="match status" value="1"/>
</dbReference>
<keyword evidence="5" id="KW-1185">Reference proteome</keyword>
<dbReference type="OrthoDB" id="1821130at2"/>
<evidence type="ECO:0000256" key="1">
    <source>
        <dbReference type="ARBA" id="ARBA00022679"/>
    </source>
</evidence>
<dbReference type="RefSeq" id="WP_122627684.1">
    <property type="nucleotide sequence ID" value="NZ_UPPP01000067.1"/>
</dbReference>
<dbReference type="PIRSF" id="PIRSF037663">
    <property type="entry name" value="Acetyltransf_GNAT_prd"/>
    <property type="match status" value="1"/>
</dbReference>
<gene>
    <name evidence="4" type="ORF">LUCI_1971</name>
</gene>
<dbReference type="GO" id="GO:0016747">
    <property type="term" value="F:acyltransferase activity, transferring groups other than amino-acyl groups"/>
    <property type="evidence" value="ECO:0007669"/>
    <property type="project" value="InterPro"/>
</dbReference>
<dbReference type="PANTHER" id="PTHR43877:SF1">
    <property type="entry name" value="ACETYLTRANSFERASE"/>
    <property type="match status" value="1"/>
</dbReference>
<protein>
    <submittedName>
        <fullName evidence="4">Acyl-coa n-acyltransferase</fullName>
    </submittedName>
</protein>
<dbReference type="InterPro" id="IPR016181">
    <property type="entry name" value="Acyl_CoA_acyltransferase"/>
</dbReference>
<feature type="domain" description="N-acetyltransferase" evidence="3">
    <location>
        <begin position="5"/>
        <end position="142"/>
    </location>
</feature>
<organism evidence="4 5">
    <name type="scientific">Lucifera butyrica</name>
    <dbReference type="NCBI Taxonomy" id="1351585"/>
    <lineage>
        <taxon>Bacteria</taxon>
        <taxon>Bacillati</taxon>
        <taxon>Bacillota</taxon>
        <taxon>Negativicutes</taxon>
        <taxon>Veillonellales</taxon>
        <taxon>Veillonellaceae</taxon>
        <taxon>Lucifera</taxon>
    </lineage>
</organism>
<sequence length="142" mass="16300">MENKITIREMKIEDYAQVWQLWSSTEGVGLSDADTQENISLFLKRNAGLSFVAETGGQEIVGAILCGHDGRRGYLHHLTVNAAYRRNGIGRRLVENCFRRLKQAGIRKCHLFVFKDNHLGMNFWHKTGFLTRNDLHILSRDV</sequence>
<name>A0A498R6P0_9FIRM</name>
<dbReference type="InterPro" id="IPR017255">
    <property type="entry name" value="AcTrfase_GNAT_prd"/>
</dbReference>
<dbReference type="EMBL" id="UPPP01000067">
    <property type="protein sequence ID" value="VBB06735.1"/>
    <property type="molecule type" value="Genomic_DNA"/>
</dbReference>
<proteinExistence type="predicted"/>
<dbReference type="Proteomes" id="UP000277811">
    <property type="component" value="Unassembled WGS sequence"/>
</dbReference>
<dbReference type="PROSITE" id="PS51186">
    <property type="entry name" value="GNAT"/>
    <property type="match status" value="1"/>
</dbReference>
<evidence type="ECO:0000313" key="5">
    <source>
        <dbReference type="Proteomes" id="UP000277811"/>
    </source>
</evidence>
<dbReference type="InterPro" id="IPR000182">
    <property type="entry name" value="GNAT_dom"/>
</dbReference>
<keyword evidence="2 4" id="KW-0012">Acyltransferase</keyword>
<dbReference type="AlphaFoldDB" id="A0A498R6P0"/>
<dbReference type="InterPro" id="IPR050832">
    <property type="entry name" value="Bact_Acetyltransf"/>
</dbReference>
<reference evidence="4 5" key="1">
    <citation type="submission" date="2018-06" db="EMBL/GenBank/DDBJ databases">
        <authorList>
            <person name="Strepis N."/>
        </authorList>
    </citation>
    <scope>NUCLEOTIDE SEQUENCE [LARGE SCALE GENOMIC DNA]</scope>
    <source>
        <strain evidence="4">LUCI</strain>
    </source>
</reference>